<evidence type="ECO:0000313" key="4">
    <source>
        <dbReference type="Proteomes" id="UP000827133"/>
    </source>
</evidence>
<feature type="region of interest" description="Disordered" evidence="1">
    <location>
        <begin position="341"/>
        <end position="363"/>
    </location>
</feature>
<feature type="region of interest" description="Disordered" evidence="1">
    <location>
        <begin position="248"/>
        <end position="317"/>
    </location>
</feature>
<feature type="compositionally biased region" description="Basic and acidic residues" evidence="1">
    <location>
        <begin position="248"/>
        <end position="278"/>
    </location>
</feature>
<dbReference type="RefSeq" id="XP_044677628.1">
    <property type="nucleotide sequence ID" value="XM_044827034.1"/>
</dbReference>
<evidence type="ECO:0000256" key="1">
    <source>
        <dbReference type="SAM" id="MobiDB-lite"/>
    </source>
</evidence>
<dbReference type="EMBL" id="JAHBCI010000007">
    <property type="protein sequence ID" value="KAG9498628.1"/>
    <property type="molecule type" value="Genomic_DNA"/>
</dbReference>
<dbReference type="Proteomes" id="UP000827133">
    <property type="component" value="Unassembled WGS sequence"/>
</dbReference>
<organism evidence="3 4">
    <name type="scientific">Fusarium musae</name>
    <dbReference type="NCBI Taxonomy" id="1042133"/>
    <lineage>
        <taxon>Eukaryota</taxon>
        <taxon>Fungi</taxon>
        <taxon>Dikarya</taxon>
        <taxon>Ascomycota</taxon>
        <taxon>Pezizomycotina</taxon>
        <taxon>Sordariomycetes</taxon>
        <taxon>Hypocreomycetidae</taxon>
        <taxon>Hypocreales</taxon>
        <taxon>Nectriaceae</taxon>
        <taxon>Fusarium</taxon>
    </lineage>
</organism>
<protein>
    <submittedName>
        <fullName evidence="3">Uncharacterized protein</fullName>
    </submittedName>
</protein>
<feature type="compositionally biased region" description="Polar residues" evidence="1">
    <location>
        <begin position="351"/>
        <end position="363"/>
    </location>
</feature>
<keyword evidence="2" id="KW-1133">Transmembrane helix</keyword>
<evidence type="ECO:0000256" key="2">
    <source>
        <dbReference type="SAM" id="Phobius"/>
    </source>
</evidence>
<keyword evidence="2" id="KW-0812">Transmembrane</keyword>
<dbReference type="KEGG" id="fmu:J7337_009438"/>
<dbReference type="GeneID" id="68317294"/>
<keyword evidence="2" id="KW-0472">Membrane</keyword>
<name>A0A9P8DB53_9HYPO</name>
<dbReference type="AlphaFoldDB" id="A0A9P8DB53"/>
<proteinExistence type="predicted"/>
<keyword evidence="4" id="KW-1185">Reference proteome</keyword>
<sequence length="363" mass="40269">MSDYNALKDMGLACPYGGIFYICADDPDRFIGCCTINPCGARKGLCPDKHLRAASFNPTLEHEFLPQACINDNVDVSWYTCVGGGLPFLGCCAVDPCLRGVCPQRNLRAAKLSEKAKNAQEFLDGDPEYTPEPTSSALGSGLGVSSVSLCASSTTAMTSMISSFMTSLAMKTTVASILSTTTPITSAVTTMTSTMAILPTEALDAPPTSPKDRGRNRKLGWLSVLFLIPILLLLFLVYYSWKCRRSHERRDKRPKVKPEQRHEQEHRQEQQQQQEHEYNPNTRPYPAFNRIPTGGDFRNISGRPSMNIPRRTLERPQNIRVQQLNPLIKDARSGDNKETINRISKLHSPVSGEQLQTGSRCQE</sequence>
<evidence type="ECO:0000313" key="3">
    <source>
        <dbReference type="EMBL" id="KAG9498628.1"/>
    </source>
</evidence>
<comment type="caution">
    <text evidence="3">The sequence shown here is derived from an EMBL/GenBank/DDBJ whole genome shotgun (WGS) entry which is preliminary data.</text>
</comment>
<gene>
    <name evidence="3" type="ORF">J7337_009438</name>
</gene>
<reference evidence="3" key="1">
    <citation type="journal article" date="2021" name="Mol. Plant Microbe Interact.">
        <title>Telomere to telomere genome assembly of Fusarium musae F31, causal agent of crown rot disease of banana.</title>
        <authorList>
            <person name="Degradi L."/>
            <person name="Tava V."/>
            <person name="Kunova A."/>
            <person name="Cortesi P."/>
            <person name="Saracchi M."/>
            <person name="Pasquali M."/>
        </authorList>
    </citation>
    <scope>NUCLEOTIDE SEQUENCE</scope>
    <source>
        <strain evidence="3">F31</strain>
    </source>
</reference>
<feature type="transmembrane region" description="Helical" evidence="2">
    <location>
        <begin position="219"/>
        <end position="241"/>
    </location>
</feature>
<accession>A0A9P8DB53</accession>